<evidence type="ECO:0000313" key="4">
    <source>
        <dbReference type="Proteomes" id="UP000177360"/>
    </source>
</evidence>
<accession>A0A1G2E4R9</accession>
<dbReference type="Proteomes" id="UP000177360">
    <property type="component" value="Unassembled WGS sequence"/>
</dbReference>
<feature type="domain" description="Response regulatory" evidence="2">
    <location>
        <begin position="4"/>
        <end position="126"/>
    </location>
</feature>
<dbReference type="GO" id="GO:0000160">
    <property type="term" value="P:phosphorelay signal transduction system"/>
    <property type="evidence" value="ECO:0007669"/>
    <property type="project" value="InterPro"/>
</dbReference>
<evidence type="ECO:0000313" key="3">
    <source>
        <dbReference type="EMBL" id="OGZ20360.1"/>
    </source>
</evidence>
<protein>
    <recommendedName>
        <fullName evidence="2">Response regulatory domain-containing protein</fullName>
    </recommendedName>
</protein>
<dbReference type="EMBL" id="MHLZ01000002">
    <property type="protein sequence ID" value="OGZ20360.1"/>
    <property type="molecule type" value="Genomic_DNA"/>
</dbReference>
<dbReference type="InterPro" id="IPR052893">
    <property type="entry name" value="TCS_response_regulator"/>
</dbReference>
<evidence type="ECO:0000259" key="2">
    <source>
        <dbReference type="PROSITE" id="PS50110"/>
    </source>
</evidence>
<dbReference type="AlphaFoldDB" id="A0A1G2E4R9"/>
<comment type="caution">
    <text evidence="3">The sequence shown here is derived from an EMBL/GenBank/DDBJ whole genome shotgun (WGS) entry which is preliminary data.</text>
</comment>
<dbReference type="Gene3D" id="3.40.50.2300">
    <property type="match status" value="1"/>
</dbReference>
<dbReference type="SMART" id="SM00448">
    <property type="entry name" value="REC"/>
    <property type="match status" value="1"/>
</dbReference>
<dbReference type="PROSITE" id="PS50110">
    <property type="entry name" value="RESPONSE_REGULATORY"/>
    <property type="match status" value="1"/>
</dbReference>
<proteinExistence type="predicted"/>
<keyword evidence="1" id="KW-0597">Phosphoprotein</keyword>
<dbReference type="InterPro" id="IPR011006">
    <property type="entry name" value="CheY-like_superfamily"/>
</dbReference>
<dbReference type="Pfam" id="PF00072">
    <property type="entry name" value="Response_reg"/>
    <property type="match status" value="1"/>
</dbReference>
<evidence type="ECO:0000256" key="1">
    <source>
        <dbReference type="PROSITE-ProRule" id="PRU00169"/>
    </source>
</evidence>
<reference evidence="3 4" key="1">
    <citation type="journal article" date="2016" name="Nat. Commun.">
        <title>Thousands of microbial genomes shed light on interconnected biogeochemical processes in an aquifer system.</title>
        <authorList>
            <person name="Anantharaman K."/>
            <person name="Brown C.T."/>
            <person name="Hug L.A."/>
            <person name="Sharon I."/>
            <person name="Castelle C.J."/>
            <person name="Probst A.J."/>
            <person name="Thomas B.C."/>
            <person name="Singh A."/>
            <person name="Wilkins M.J."/>
            <person name="Karaoz U."/>
            <person name="Brodie E.L."/>
            <person name="Williams K.H."/>
            <person name="Hubbard S.S."/>
            <person name="Banfield J.F."/>
        </authorList>
    </citation>
    <scope>NUCLEOTIDE SEQUENCE [LARGE SCALE GENOMIC DNA]</scope>
</reference>
<feature type="modified residue" description="4-aspartylphosphate" evidence="1">
    <location>
        <position position="59"/>
    </location>
</feature>
<name>A0A1G2E4R9_9BACT</name>
<dbReference type="SUPFAM" id="SSF52172">
    <property type="entry name" value="CheY-like"/>
    <property type="match status" value="1"/>
</dbReference>
<organism evidence="3 4">
    <name type="scientific">Candidatus Nealsonbacteria bacterium RIFCSPHIGHO2_01_FULL_38_55</name>
    <dbReference type="NCBI Taxonomy" id="1801664"/>
    <lineage>
        <taxon>Bacteria</taxon>
        <taxon>Candidatus Nealsoniibacteriota</taxon>
    </lineage>
</organism>
<gene>
    <name evidence="3" type="ORF">A2626_00915</name>
</gene>
<dbReference type="InterPro" id="IPR001789">
    <property type="entry name" value="Sig_transdc_resp-reg_receiver"/>
</dbReference>
<sequence>MKNRILLIEDDVETIDLYKLNLEKAGFKLEIIKWGKEALERVEKIGTIGDQKPDLILLDIILPDINGIHVLEKIRDKKETSDIPVLILTNYSNSKTEEASSRLNAQGYFIKTNHTPKEIIRIIQKILRK</sequence>
<dbReference type="PANTHER" id="PTHR44520">
    <property type="entry name" value="RESPONSE REGULATOR RCP1-RELATED"/>
    <property type="match status" value="1"/>
</dbReference>
<dbReference type="PANTHER" id="PTHR44520:SF2">
    <property type="entry name" value="RESPONSE REGULATOR RCP1"/>
    <property type="match status" value="1"/>
</dbReference>